<protein>
    <recommendedName>
        <fullName evidence="3">Protein ALP1-like</fullName>
    </recommendedName>
</protein>
<organism evidence="1 2">
    <name type="scientific">Lolium multiflorum</name>
    <name type="common">Italian ryegrass</name>
    <name type="synonym">Lolium perenne subsp. multiflorum</name>
    <dbReference type="NCBI Taxonomy" id="4521"/>
    <lineage>
        <taxon>Eukaryota</taxon>
        <taxon>Viridiplantae</taxon>
        <taxon>Streptophyta</taxon>
        <taxon>Embryophyta</taxon>
        <taxon>Tracheophyta</taxon>
        <taxon>Spermatophyta</taxon>
        <taxon>Magnoliopsida</taxon>
        <taxon>Liliopsida</taxon>
        <taxon>Poales</taxon>
        <taxon>Poaceae</taxon>
        <taxon>BOP clade</taxon>
        <taxon>Pooideae</taxon>
        <taxon>Poodae</taxon>
        <taxon>Poeae</taxon>
        <taxon>Poeae Chloroplast Group 2 (Poeae type)</taxon>
        <taxon>Loliodinae</taxon>
        <taxon>Loliinae</taxon>
        <taxon>Lolium</taxon>
    </lineage>
</organism>
<evidence type="ECO:0008006" key="3">
    <source>
        <dbReference type="Google" id="ProtNLM"/>
    </source>
</evidence>
<reference evidence="1" key="1">
    <citation type="submission" date="2023-07" db="EMBL/GenBank/DDBJ databases">
        <title>A chromosome-level genome assembly of Lolium multiflorum.</title>
        <authorList>
            <person name="Chen Y."/>
            <person name="Copetti D."/>
            <person name="Kolliker R."/>
            <person name="Studer B."/>
        </authorList>
    </citation>
    <scope>NUCLEOTIDE SEQUENCE</scope>
    <source>
        <strain evidence="1">02402/16</strain>
        <tissue evidence="1">Leaf</tissue>
    </source>
</reference>
<dbReference type="PANTHER" id="PTHR47150:SF6">
    <property type="entry name" value="OS01G0872900 PROTEIN"/>
    <property type="match status" value="1"/>
</dbReference>
<evidence type="ECO:0000313" key="1">
    <source>
        <dbReference type="EMBL" id="KAK1644072.1"/>
    </source>
</evidence>
<dbReference type="InterPro" id="IPR006912">
    <property type="entry name" value="Harbinger_derived_prot"/>
</dbReference>
<keyword evidence="2" id="KW-1185">Reference proteome</keyword>
<evidence type="ECO:0000313" key="2">
    <source>
        <dbReference type="Proteomes" id="UP001231189"/>
    </source>
</evidence>
<dbReference type="Pfam" id="PF04827">
    <property type="entry name" value="Plant_tran"/>
    <property type="match status" value="1"/>
</dbReference>
<dbReference type="Proteomes" id="UP001231189">
    <property type="component" value="Unassembled WGS sequence"/>
</dbReference>
<accession>A0AAD8W7W3</accession>
<proteinExistence type="predicted"/>
<gene>
    <name evidence="1" type="ORF">QYE76_061877</name>
</gene>
<dbReference type="EMBL" id="JAUUTY010000004">
    <property type="protein sequence ID" value="KAK1644072.1"/>
    <property type="molecule type" value="Genomic_DNA"/>
</dbReference>
<name>A0AAD8W7W3_LOLMU</name>
<dbReference type="PANTHER" id="PTHR47150">
    <property type="entry name" value="OS12G0169200 PROTEIN"/>
    <property type="match status" value="1"/>
</dbReference>
<sequence>MAMISSKSPSRQGARTEFLIPGLGFLVAAEQRNSFWKKRRTPLGFQVLTEEAFLRASLVTRRTSEKETTVRQSAGLMLSMTNHIAYFSSASLEHLHSCPRRGPRRAFFPSGRRNLAQSRPRFLVFVRIWPFIHPASPRHPAPGALGDSGRVKAGKGPICGDSTHEPHRHVAQNLPISLAAGTTPPACCPDSAAPPSPPAYIPPLDDGLSGCSSAACLLLVARGSGCLDHARQGMYKGHKKGCTVMLEAVATHDLWIWHSFFGMPGSNNDINVLNCSPVFSKLVEGHAPPVDYVINGRHYNKGYYLADGIYPKWATFVKTISNPSTPKLCEFVKKQEACRKDVERAFGVLQQRFAVVRFPAMTWSKDQMWEVMNCCVCLHNMIIENERKHPVPLAEQEAPYEREGPLAQPNHQVPPSWAAFIAMRQEIRDSTMHQLLQDDLVEHIWRLRGNADAN</sequence>
<comment type="caution">
    <text evidence="1">The sequence shown here is derived from an EMBL/GenBank/DDBJ whole genome shotgun (WGS) entry which is preliminary data.</text>
</comment>
<dbReference type="AlphaFoldDB" id="A0AAD8W7W3"/>